<feature type="chain" id="PRO_5012991005" description="Yeast cell wall synthesis Kre9/Knh1 C-terminal domain-containing protein" evidence="2">
    <location>
        <begin position="21"/>
        <end position="276"/>
    </location>
</feature>
<dbReference type="EMBL" id="LN890943">
    <property type="protein sequence ID" value="CUS15834.1"/>
    <property type="molecule type" value="Genomic_DNA"/>
</dbReference>
<dbReference type="Proteomes" id="UP001412239">
    <property type="component" value="Unassembled WGS sequence"/>
</dbReference>
<keyword evidence="4" id="KW-1185">Reference proteome</keyword>
<feature type="signal peptide" evidence="2">
    <location>
        <begin position="1"/>
        <end position="20"/>
    </location>
</feature>
<evidence type="ECO:0000256" key="1">
    <source>
        <dbReference type="SAM" id="MobiDB-lite"/>
    </source>
</evidence>
<gene>
    <name evidence="3" type="ORF">GSTUAT00000111001</name>
</gene>
<feature type="compositionally biased region" description="Low complexity" evidence="1">
    <location>
        <begin position="143"/>
        <end position="182"/>
    </location>
</feature>
<feature type="region of interest" description="Disordered" evidence="1">
    <location>
        <begin position="143"/>
        <end position="200"/>
    </location>
</feature>
<evidence type="ECO:0000313" key="3">
    <source>
        <dbReference type="EMBL" id="CUS15834.1"/>
    </source>
</evidence>
<sequence>MVSFNALAAALAAFAAVSEATYHGHMAKRHLHMRASYGNVTDVYPVPIGTGSPAPVPVTTTPAVVDSPETDYTTTTAQTIATCLTVTYTLGNGKEVVTTITKYETTTKSVAHVKATLTVAPIIESTPSVSPMSASSTVAPVASSVPSSKESSHTPVSAPSTVAPVASSVPSSKESSHTSTTTLYVTAPPSGTHTVAAGPSAPTCPSIETVYLPTYITIYNTVSCDDTIPKHYLPNDKNQHHYPQLFQDGDADRVPRPNRALERWIPRHAHSLFVEI</sequence>
<protein>
    <recommendedName>
        <fullName evidence="5">Yeast cell wall synthesis Kre9/Knh1 C-terminal domain-containing protein</fullName>
    </recommendedName>
</protein>
<evidence type="ECO:0000256" key="2">
    <source>
        <dbReference type="SAM" id="SignalP"/>
    </source>
</evidence>
<keyword evidence="2" id="KW-0732">Signal</keyword>
<proteinExistence type="predicted"/>
<dbReference type="AlphaFoldDB" id="A0A292Q8T9"/>
<accession>A0A292Q8T9</accession>
<evidence type="ECO:0000313" key="4">
    <source>
        <dbReference type="Proteomes" id="UP001412239"/>
    </source>
</evidence>
<organism evidence="3 4">
    <name type="scientific">Tuber aestivum</name>
    <name type="common">summer truffle</name>
    <dbReference type="NCBI Taxonomy" id="59557"/>
    <lineage>
        <taxon>Eukaryota</taxon>
        <taxon>Fungi</taxon>
        <taxon>Dikarya</taxon>
        <taxon>Ascomycota</taxon>
        <taxon>Pezizomycotina</taxon>
        <taxon>Pezizomycetes</taxon>
        <taxon>Pezizales</taxon>
        <taxon>Tuberaceae</taxon>
        <taxon>Tuber</taxon>
    </lineage>
</organism>
<evidence type="ECO:0008006" key="5">
    <source>
        <dbReference type="Google" id="ProtNLM"/>
    </source>
</evidence>
<reference evidence="3" key="1">
    <citation type="submission" date="2015-10" db="EMBL/GenBank/DDBJ databases">
        <authorList>
            <person name="Regsiter A."/>
            <person name="william w."/>
        </authorList>
    </citation>
    <scope>NUCLEOTIDE SEQUENCE</scope>
    <source>
        <strain evidence="3">Montdore</strain>
    </source>
</reference>
<name>A0A292Q8T9_9PEZI</name>